<organism evidence="3 4">
    <name type="scientific">Candidatus Methylomirabilis limnetica</name>
    <dbReference type="NCBI Taxonomy" id="2033718"/>
    <lineage>
        <taxon>Bacteria</taxon>
        <taxon>Candidatus Methylomirabilota</taxon>
        <taxon>Candidatus Methylomirabilia</taxon>
        <taxon>Candidatus Methylomirabilales</taxon>
        <taxon>Candidatus Methylomirabilaceae</taxon>
        <taxon>Candidatus Methylomirabilis</taxon>
    </lineage>
</organism>
<reference evidence="3 4" key="1">
    <citation type="submission" date="2017-09" db="EMBL/GenBank/DDBJ databases">
        <title>Bloom of a denitrifying methanotroph, Candidatus Methylomirabilis limnetica, in a deep stratified lake.</title>
        <authorList>
            <person name="Graf J.S."/>
            <person name="Marchant H.K."/>
            <person name="Tienken D."/>
            <person name="Hach P.F."/>
            <person name="Brand A."/>
            <person name="Schubert C.J."/>
            <person name="Kuypers M.M."/>
            <person name="Milucka J."/>
        </authorList>
    </citation>
    <scope>NUCLEOTIDE SEQUENCE [LARGE SCALE GENOMIC DNA]</scope>
    <source>
        <strain evidence="3 4">Zug</strain>
    </source>
</reference>
<dbReference type="InterPro" id="IPR001387">
    <property type="entry name" value="Cro/C1-type_HTH"/>
</dbReference>
<evidence type="ECO:0000256" key="1">
    <source>
        <dbReference type="ARBA" id="ARBA00023125"/>
    </source>
</evidence>
<accession>A0A2T4TV58</accession>
<dbReference type="RefSeq" id="WP_107563877.1">
    <property type="nucleotide sequence ID" value="NZ_NVQC01000036.1"/>
</dbReference>
<dbReference type="SMART" id="SM00530">
    <property type="entry name" value="HTH_XRE"/>
    <property type="match status" value="1"/>
</dbReference>
<dbReference type="PANTHER" id="PTHR36924:SF1">
    <property type="entry name" value="ANTITOXIN HIGA-1"/>
    <property type="match status" value="1"/>
</dbReference>
<reference evidence="4" key="2">
    <citation type="journal article" date="2018" name="Environ. Microbiol.">
        <title>Bloom of a denitrifying methanotroph, 'Candidatus Methylomirabilis limnetica', in a deep stratified lake.</title>
        <authorList>
            <person name="Graf J.S."/>
            <person name="Mayr M.J."/>
            <person name="Marchant H.K."/>
            <person name="Tienken D."/>
            <person name="Hach P.F."/>
            <person name="Brand A."/>
            <person name="Schubert C.J."/>
            <person name="Kuypers M.M."/>
            <person name="Milucka J."/>
        </authorList>
    </citation>
    <scope>NUCLEOTIDE SEQUENCE [LARGE SCALE GENOMIC DNA]</scope>
    <source>
        <strain evidence="4">Zug</strain>
    </source>
</reference>
<dbReference type="AlphaFoldDB" id="A0A2T4TV58"/>
<dbReference type="EMBL" id="NVQC01000036">
    <property type="protein sequence ID" value="PTL34948.1"/>
    <property type="molecule type" value="Genomic_DNA"/>
</dbReference>
<dbReference type="PROSITE" id="PS50943">
    <property type="entry name" value="HTH_CROC1"/>
    <property type="match status" value="1"/>
</dbReference>
<feature type="domain" description="HTH cro/C1-type" evidence="2">
    <location>
        <begin position="23"/>
        <end position="70"/>
    </location>
</feature>
<dbReference type="CDD" id="cd00093">
    <property type="entry name" value="HTH_XRE"/>
    <property type="match status" value="1"/>
</dbReference>
<dbReference type="InterPro" id="IPR013430">
    <property type="entry name" value="Toxin_antidote_HigA"/>
</dbReference>
<protein>
    <submittedName>
        <fullName evidence="3">Addiction module antidote protein, HigA family</fullName>
    </submittedName>
</protein>
<dbReference type="OrthoDB" id="9798100at2"/>
<proteinExistence type="predicted"/>
<dbReference type="Proteomes" id="UP000241436">
    <property type="component" value="Unassembled WGS sequence"/>
</dbReference>
<evidence type="ECO:0000313" key="4">
    <source>
        <dbReference type="Proteomes" id="UP000241436"/>
    </source>
</evidence>
<dbReference type="SUPFAM" id="SSF47413">
    <property type="entry name" value="lambda repressor-like DNA-binding domains"/>
    <property type="match status" value="1"/>
</dbReference>
<sequence length="100" mass="11144">MTKNRMRPIHPGEILHEEYMVPLGISANGLARALGVTPARINEIVRQKRGITGDTALRLARYFGTDAQSWLNLQTAYDLRVSELASGDTIERQVKPREAA</sequence>
<evidence type="ECO:0000259" key="2">
    <source>
        <dbReference type="PROSITE" id="PS50943"/>
    </source>
</evidence>
<dbReference type="NCBIfam" id="TIGR02607">
    <property type="entry name" value="antidote_HigA"/>
    <property type="match status" value="1"/>
</dbReference>
<evidence type="ECO:0000313" key="3">
    <source>
        <dbReference type="EMBL" id="PTL34948.1"/>
    </source>
</evidence>
<dbReference type="InterPro" id="IPR010982">
    <property type="entry name" value="Lambda_DNA-bd_dom_sf"/>
</dbReference>
<dbReference type="Gene3D" id="1.10.260.40">
    <property type="entry name" value="lambda repressor-like DNA-binding domains"/>
    <property type="match status" value="1"/>
</dbReference>
<gene>
    <name evidence="3" type="primary">higA</name>
    <name evidence="3" type="ORF">CLG94_12020</name>
</gene>
<dbReference type="GO" id="GO:0003677">
    <property type="term" value="F:DNA binding"/>
    <property type="evidence" value="ECO:0007669"/>
    <property type="project" value="UniProtKB-KW"/>
</dbReference>
<dbReference type="Pfam" id="PF01381">
    <property type="entry name" value="HTH_3"/>
    <property type="match status" value="1"/>
</dbReference>
<comment type="caution">
    <text evidence="3">The sequence shown here is derived from an EMBL/GenBank/DDBJ whole genome shotgun (WGS) entry which is preliminary data.</text>
</comment>
<name>A0A2T4TV58_9BACT</name>
<keyword evidence="4" id="KW-1185">Reference proteome</keyword>
<dbReference type="PANTHER" id="PTHR36924">
    <property type="entry name" value="ANTITOXIN HIGA-1"/>
    <property type="match status" value="1"/>
</dbReference>
<keyword evidence="1" id="KW-0238">DNA-binding</keyword>